<evidence type="ECO:0000313" key="1">
    <source>
        <dbReference type="EMBL" id="ANF52341.1"/>
    </source>
</evidence>
<proteinExistence type="predicted"/>
<gene>
    <name evidence="1" type="ORF">A0O34_18270</name>
</gene>
<reference evidence="1 2" key="1">
    <citation type="submission" date="2016-04" db="EMBL/GenBank/DDBJ databases">
        <title>Complete Genome Sequence of Chryseobacterium sp. IHBB 10212.</title>
        <authorList>
            <person name="Pal M."/>
            <person name="Swarnkar M.K."/>
            <person name="Kaushal K."/>
            <person name="Chhibber S."/>
            <person name="Singh A.K."/>
            <person name="Gulati A."/>
        </authorList>
    </citation>
    <scope>NUCLEOTIDE SEQUENCE [LARGE SCALE GENOMIC DNA]</scope>
    <source>
        <strain evidence="1 2">IHBB 10212</strain>
    </source>
</reference>
<dbReference type="OrthoDB" id="1256093at2"/>
<protein>
    <submittedName>
        <fullName evidence="1">Uncharacterized protein</fullName>
    </submittedName>
</protein>
<accession>A0A172XZH1</accession>
<dbReference type="AlphaFoldDB" id="A0A172XZH1"/>
<dbReference type="RefSeq" id="WP_066757918.1">
    <property type="nucleotide sequence ID" value="NZ_CP015199.1"/>
</dbReference>
<name>A0A172XZH1_9FLAO</name>
<keyword evidence="2" id="KW-1185">Reference proteome</keyword>
<dbReference type="EMBL" id="CP015199">
    <property type="protein sequence ID" value="ANF52341.1"/>
    <property type="molecule type" value="Genomic_DNA"/>
</dbReference>
<organism evidence="1 2">
    <name type="scientific">Chryseobacterium glaciei</name>
    <dbReference type="NCBI Taxonomy" id="1685010"/>
    <lineage>
        <taxon>Bacteria</taxon>
        <taxon>Pseudomonadati</taxon>
        <taxon>Bacteroidota</taxon>
        <taxon>Flavobacteriia</taxon>
        <taxon>Flavobacteriales</taxon>
        <taxon>Weeksellaceae</taxon>
        <taxon>Chryseobacterium group</taxon>
        <taxon>Chryseobacterium</taxon>
    </lineage>
</organism>
<sequence>MINRKNPNSEKIFKASGYLGRINILCSQYILEPYEKRITTFTKMKSECKELNNFSKLHFEESKQTIYYLTNQIIEEIEKLEYVNNQVDKGNCKVCNTKLTTFDTLISDEELKYKTICENCPTNIYNLLNKLEWANFSIFI</sequence>
<dbReference type="STRING" id="1685010.A0O34_18270"/>
<dbReference type="Proteomes" id="UP000077824">
    <property type="component" value="Chromosome"/>
</dbReference>
<evidence type="ECO:0000313" key="2">
    <source>
        <dbReference type="Proteomes" id="UP000077824"/>
    </source>
</evidence>
<dbReference type="KEGG" id="chh:A0O34_18270"/>